<reference evidence="2 3" key="1">
    <citation type="journal article" date="2011" name="J. Bacteriol.">
        <title>Genome sequence of Brevibacillus laterosporus LMG 15441, a pathogen of invertebrates.</title>
        <authorList>
            <person name="Djukic M."/>
            <person name="Poehlein A."/>
            <person name="Thurmer A."/>
            <person name="Daniel R."/>
        </authorList>
    </citation>
    <scope>NUCLEOTIDE SEQUENCE [LARGE SCALE GENOMIC DNA]</scope>
    <source>
        <strain evidence="2 3">LMG 15441</strain>
    </source>
</reference>
<accession>A0A075R7U0</accession>
<dbReference type="EMBL" id="CP007806">
    <property type="protein sequence ID" value="AIG27486.1"/>
    <property type="molecule type" value="Genomic_DNA"/>
</dbReference>
<dbReference type="HOGENOM" id="CLU_1425537_0_0_9"/>
<evidence type="ECO:0000256" key="1">
    <source>
        <dbReference type="SAM" id="SignalP"/>
    </source>
</evidence>
<dbReference type="Proteomes" id="UP000005850">
    <property type="component" value="Chromosome"/>
</dbReference>
<dbReference type="AlphaFoldDB" id="A0A075R7U0"/>
<organism evidence="2 3">
    <name type="scientific">Brevibacillus laterosporus LMG 15441</name>
    <dbReference type="NCBI Taxonomy" id="1042163"/>
    <lineage>
        <taxon>Bacteria</taxon>
        <taxon>Bacillati</taxon>
        <taxon>Bacillota</taxon>
        <taxon>Bacilli</taxon>
        <taxon>Bacillales</taxon>
        <taxon>Paenibacillaceae</taxon>
        <taxon>Brevibacillus</taxon>
    </lineage>
</organism>
<dbReference type="KEGG" id="blr:BRLA_c031740"/>
<sequence>MKKISLGVLALLTTVSFSTSAFASGAIANNNLPIEQNKEVSVNKNPYSYTYNGITISGLSPLKENHLYSMYDSVINHNKASLIEGPGSSAEIIYGPEYRSYDHSYLRTTAKFVLSYLAVAIPAPIKKWEKAVLAFLLDTLGGWSQDALQDTHIGFWDWKVRDSDDKVDIYYVTVVRYKDNTFKKVIDVQYYEADRVHYK</sequence>
<proteinExistence type="predicted"/>
<dbReference type="RefSeq" id="WP_041752286.1">
    <property type="nucleotide sequence ID" value="NZ_CP007806.1"/>
</dbReference>
<evidence type="ECO:0000313" key="2">
    <source>
        <dbReference type="EMBL" id="AIG27486.1"/>
    </source>
</evidence>
<evidence type="ECO:0000313" key="3">
    <source>
        <dbReference type="Proteomes" id="UP000005850"/>
    </source>
</evidence>
<keyword evidence="1" id="KW-0732">Signal</keyword>
<gene>
    <name evidence="2" type="ORF">BRLA_c031740</name>
</gene>
<name>A0A075R7U0_BRELA</name>
<keyword evidence="3" id="KW-1185">Reference proteome</keyword>
<feature type="signal peptide" evidence="1">
    <location>
        <begin position="1"/>
        <end position="23"/>
    </location>
</feature>
<protein>
    <submittedName>
        <fullName evidence="2">Uncharacterized protein</fullName>
    </submittedName>
</protein>
<feature type="chain" id="PRO_5001709186" evidence="1">
    <location>
        <begin position="24"/>
        <end position="199"/>
    </location>
</feature>
<dbReference type="eggNOG" id="ENOG502ZSQI">
    <property type="taxonomic scope" value="Bacteria"/>
</dbReference>